<gene>
    <name evidence="1" type="ORF">PGT21_002900</name>
</gene>
<keyword evidence="2" id="KW-1185">Reference proteome</keyword>
<evidence type="ECO:0000313" key="1">
    <source>
        <dbReference type="EMBL" id="KAA1117303.1"/>
    </source>
</evidence>
<dbReference type="AlphaFoldDB" id="A0A5B0QWN7"/>
<dbReference type="Proteomes" id="UP000324748">
    <property type="component" value="Unassembled WGS sequence"/>
</dbReference>
<protein>
    <submittedName>
        <fullName evidence="1">Uncharacterized protein</fullName>
    </submittedName>
</protein>
<evidence type="ECO:0000313" key="2">
    <source>
        <dbReference type="Proteomes" id="UP000324748"/>
    </source>
</evidence>
<dbReference type="EMBL" id="VSWC01000002">
    <property type="protein sequence ID" value="KAA1117303.1"/>
    <property type="molecule type" value="Genomic_DNA"/>
</dbReference>
<organism evidence="1 2">
    <name type="scientific">Puccinia graminis f. sp. tritici</name>
    <dbReference type="NCBI Taxonomy" id="56615"/>
    <lineage>
        <taxon>Eukaryota</taxon>
        <taxon>Fungi</taxon>
        <taxon>Dikarya</taxon>
        <taxon>Basidiomycota</taxon>
        <taxon>Pucciniomycotina</taxon>
        <taxon>Pucciniomycetes</taxon>
        <taxon>Pucciniales</taxon>
        <taxon>Pucciniaceae</taxon>
        <taxon>Puccinia</taxon>
    </lineage>
</organism>
<comment type="caution">
    <text evidence="1">The sequence shown here is derived from an EMBL/GenBank/DDBJ whole genome shotgun (WGS) entry which is preliminary data.</text>
</comment>
<reference evidence="1 2" key="1">
    <citation type="submission" date="2019-05" db="EMBL/GenBank/DDBJ databases">
        <title>Emergence of the Ug99 lineage of the wheat stem rust pathogen through somatic hybridization.</title>
        <authorList>
            <person name="Li F."/>
            <person name="Upadhyaya N.M."/>
            <person name="Sperschneider J."/>
            <person name="Matny O."/>
            <person name="Nguyen-Phuc H."/>
            <person name="Mago R."/>
            <person name="Raley C."/>
            <person name="Miller M.E."/>
            <person name="Silverstein K.A.T."/>
            <person name="Henningsen E."/>
            <person name="Hirsch C.D."/>
            <person name="Visser B."/>
            <person name="Pretorius Z.A."/>
            <person name="Steffenson B.J."/>
            <person name="Schwessinger B."/>
            <person name="Dodds P.N."/>
            <person name="Figueroa M."/>
        </authorList>
    </citation>
    <scope>NUCLEOTIDE SEQUENCE [LARGE SCALE GENOMIC DNA]</scope>
    <source>
        <strain evidence="1">21-0</strain>
    </source>
</reference>
<sequence length="62" mass="6898">MFENRLGRGSTVDRLMARVTAPHGGPTAIAKYEVLEHDKTGQNPKLNYQHIHQTTTTPIPNS</sequence>
<name>A0A5B0QWN7_PUCGR</name>
<proteinExistence type="predicted"/>
<accession>A0A5B0QWN7</accession>